<evidence type="ECO:0000259" key="2">
    <source>
        <dbReference type="Pfam" id="PF11929"/>
    </source>
</evidence>
<dbReference type="PANTHER" id="PTHR24182">
    <property type="entry name" value="ANKYRIN REPEAT AND SOCS BOX CONTAINING 4"/>
    <property type="match status" value="1"/>
</dbReference>
<dbReference type="InterPro" id="IPR036770">
    <property type="entry name" value="Ankyrin_rpt-contain_sf"/>
</dbReference>
<dbReference type="KEGG" id="tva:4774623"/>
<dbReference type="Proteomes" id="UP000001542">
    <property type="component" value="Unassembled WGS sequence"/>
</dbReference>
<dbReference type="InParanoid" id="A2DSN2"/>
<reference evidence="3" key="1">
    <citation type="submission" date="2006-10" db="EMBL/GenBank/DDBJ databases">
        <authorList>
            <person name="Amadeo P."/>
            <person name="Zhao Q."/>
            <person name="Wortman J."/>
            <person name="Fraser-Liggett C."/>
            <person name="Carlton J."/>
        </authorList>
    </citation>
    <scope>NUCLEOTIDE SEQUENCE</scope>
    <source>
        <strain evidence="3">G3</strain>
    </source>
</reference>
<reference evidence="3" key="2">
    <citation type="journal article" date="2007" name="Science">
        <title>Draft genome sequence of the sexually transmitted pathogen Trichomonas vaginalis.</title>
        <authorList>
            <person name="Carlton J.M."/>
            <person name="Hirt R.P."/>
            <person name="Silva J.C."/>
            <person name="Delcher A.L."/>
            <person name="Schatz M."/>
            <person name="Zhao Q."/>
            <person name="Wortman J.R."/>
            <person name="Bidwell S.L."/>
            <person name="Alsmark U.C.M."/>
            <person name="Besteiro S."/>
            <person name="Sicheritz-Ponten T."/>
            <person name="Noel C.J."/>
            <person name="Dacks J.B."/>
            <person name="Foster P.G."/>
            <person name="Simillion C."/>
            <person name="Van de Peer Y."/>
            <person name="Miranda-Saavedra D."/>
            <person name="Barton G.J."/>
            <person name="Westrop G.D."/>
            <person name="Mueller S."/>
            <person name="Dessi D."/>
            <person name="Fiori P.L."/>
            <person name="Ren Q."/>
            <person name="Paulsen I."/>
            <person name="Zhang H."/>
            <person name="Bastida-Corcuera F.D."/>
            <person name="Simoes-Barbosa A."/>
            <person name="Brown M.T."/>
            <person name="Hayes R.D."/>
            <person name="Mukherjee M."/>
            <person name="Okumura C.Y."/>
            <person name="Schneider R."/>
            <person name="Smith A.J."/>
            <person name="Vanacova S."/>
            <person name="Villalvazo M."/>
            <person name="Haas B.J."/>
            <person name="Pertea M."/>
            <person name="Feldblyum T.V."/>
            <person name="Utterback T.R."/>
            <person name="Shu C.L."/>
            <person name="Osoegawa K."/>
            <person name="de Jong P.J."/>
            <person name="Hrdy I."/>
            <person name="Horvathova L."/>
            <person name="Zubacova Z."/>
            <person name="Dolezal P."/>
            <person name="Malik S.B."/>
            <person name="Logsdon J.M. Jr."/>
            <person name="Henze K."/>
            <person name="Gupta A."/>
            <person name="Wang C.C."/>
            <person name="Dunne R.L."/>
            <person name="Upcroft J.A."/>
            <person name="Upcroft P."/>
            <person name="White O."/>
            <person name="Salzberg S.L."/>
            <person name="Tang P."/>
            <person name="Chiu C.-H."/>
            <person name="Lee Y.-S."/>
            <person name="Embley T.M."/>
            <person name="Coombs G.H."/>
            <person name="Mottram J.C."/>
            <person name="Tachezy J."/>
            <person name="Fraser-Liggett C.M."/>
            <person name="Johnson P.J."/>
        </authorList>
    </citation>
    <scope>NUCLEOTIDE SEQUENCE [LARGE SCALE GENOMIC DNA]</scope>
    <source>
        <strain evidence="3">G3</strain>
    </source>
</reference>
<keyword evidence="1" id="KW-0040">ANK repeat</keyword>
<dbReference type="STRING" id="5722.A2DSN2"/>
<dbReference type="Pfam" id="PF12796">
    <property type="entry name" value="Ank_2"/>
    <property type="match status" value="2"/>
</dbReference>
<dbReference type="SUPFAM" id="SSF48403">
    <property type="entry name" value="Ankyrin repeat"/>
    <property type="match status" value="2"/>
</dbReference>
<proteinExistence type="predicted"/>
<dbReference type="PRINTS" id="PR01415">
    <property type="entry name" value="ANKYRIN"/>
</dbReference>
<sequence length="397" mass="44923">MKAYLILFKKIYDEYNPIKIHNIGRIFGCLIYSEYGIIIGKSEEYGELGYIPTIHLEGTIWRAIMDDDKQSFVAFTQKEGFNKDKTLISEVYPPTKDGYSYLELCCYHGSASIFKYLRAEFNAEITEKCIQLAFLRGNPDILSECVKEIINFDRCNCMKFAIISHNIDFVTYLMNEHAMKIESTFDCFYHLNILAFIVYMDSKGDFSSLNDFTAALRLNHPALVEYFLSKGAKIDNDSKHETVLHYASKYCNGKIIDLLISHGADILRKNENKQTALHLALEYNNEEAAEVLISRGANIKAKDNLSNQTALHIAAKNNCAKIVELLISHGAKIDVPNNEGETPLHYAAYNNSKEALEILVSHGADVKAKTKQGKTPLNFIRAKYNKEIVDILVSHGA</sequence>
<dbReference type="PANTHER" id="PTHR24182:SF13">
    <property type="entry name" value="LD18443P"/>
    <property type="match status" value="1"/>
</dbReference>
<feature type="domain" description="DUF3447" evidence="2">
    <location>
        <begin position="121"/>
        <end position="199"/>
    </location>
</feature>
<dbReference type="SMR" id="A2DSN2"/>
<dbReference type="SMART" id="SM00248">
    <property type="entry name" value="ANK"/>
    <property type="match status" value="7"/>
</dbReference>
<feature type="repeat" description="ANK" evidence="1">
    <location>
        <begin position="339"/>
        <end position="371"/>
    </location>
</feature>
<dbReference type="InterPro" id="IPR020683">
    <property type="entry name" value="DUF3447"/>
</dbReference>
<keyword evidence="4" id="KW-1185">Reference proteome</keyword>
<feature type="repeat" description="ANK" evidence="1">
    <location>
        <begin position="372"/>
        <end position="397"/>
    </location>
</feature>
<dbReference type="Gene3D" id="1.25.40.20">
    <property type="entry name" value="Ankyrin repeat-containing domain"/>
    <property type="match status" value="1"/>
</dbReference>
<dbReference type="RefSeq" id="XP_001328835.1">
    <property type="nucleotide sequence ID" value="XM_001328800.1"/>
</dbReference>
<dbReference type="PROSITE" id="PS50088">
    <property type="entry name" value="ANK_REPEAT"/>
    <property type="match status" value="5"/>
</dbReference>
<organism evidence="3 4">
    <name type="scientific">Trichomonas vaginalis (strain ATCC PRA-98 / G3)</name>
    <dbReference type="NCBI Taxonomy" id="412133"/>
    <lineage>
        <taxon>Eukaryota</taxon>
        <taxon>Metamonada</taxon>
        <taxon>Parabasalia</taxon>
        <taxon>Trichomonadida</taxon>
        <taxon>Trichomonadidae</taxon>
        <taxon>Trichomonas</taxon>
    </lineage>
</organism>
<dbReference type="InterPro" id="IPR002110">
    <property type="entry name" value="Ankyrin_rpt"/>
</dbReference>
<dbReference type="OrthoDB" id="194358at2759"/>
<feature type="repeat" description="ANK" evidence="1">
    <location>
        <begin position="272"/>
        <end position="304"/>
    </location>
</feature>
<evidence type="ECO:0000313" key="3">
    <source>
        <dbReference type="EMBL" id="EAY16612.1"/>
    </source>
</evidence>
<feature type="repeat" description="ANK" evidence="1">
    <location>
        <begin position="239"/>
        <end position="271"/>
    </location>
</feature>
<dbReference type="EMBL" id="DS113240">
    <property type="protein sequence ID" value="EAY16612.1"/>
    <property type="molecule type" value="Genomic_DNA"/>
</dbReference>
<accession>A2DSN2</accession>
<evidence type="ECO:0000313" key="4">
    <source>
        <dbReference type="Proteomes" id="UP000001542"/>
    </source>
</evidence>
<dbReference type="PROSITE" id="PS50297">
    <property type="entry name" value="ANK_REP_REGION"/>
    <property type="match status" value="5"/>
</dbReference>
<feature type="repeat" description="ANK" evidence="1">
    <location>
        <begin position="306"/>
        <end position="338"/>
    </location>
</feature>
<name>A2DSN2_TRIV3</name>
<gene>
    <name evidence="3" type="ORF">TVAG_434490</name>
</gene>
<dbReference type="VEuPathDB" id="TrichDB:TVAGG3_0376570"/>
<dbReference type="AlphaFoldDB" id="A2DSN2"/>
<dbReference type="eggNOG" id="KOG4177">
    <property type="taxonomic scope" value="Eukaryota"/>
</dbReference>
<protein>
    <recommendedName>
        <fullName evidence="2">DUF3447 domain-containing protein</fullName>
    </recommendedName>
</protein>
<dbReference type="Pfam" id="PF11929">
    <property type="entry name" value="DUF3447"/>
    <property type="match status" value="1"/>
</dbReference>
<evidence type="ECO:0000256" key="1">
    <source>
        <dbReference type="PROSITE-ProRule" id="PRU00023"/>
    </source>
</evidence>
<dbReference type="VEuPathDB" id="TrichDB:TVAG_434490"/>